<name>A0AAW5LBN7_9PAST</name>
<evidence type="ECO:0008006" key="3">
    <source>
        <dbReference type="Google" id="ProtNLM"/>
    </source>
</evidence>
<reference evidence="1 2" key="1">
    <citation type="journal article" date="2022" name="Microbiol. Spectr.">
        <title>Microbiota of the Pregnant Mouse: Characterization of the Bacterial Communities in the Oral Cavity, Lung, Intestine, and Vagina through Culture and DNA Sequencing.</title>
        <authorList>
            <person name="Greenberg J.M."/>
            <person name="Romero R."/>
            <person name="Winters A.D."/>
            <person name="Galaz J."/>
            <person name="Garcia-Flores V."/>
            <person name="Arenas-Hernandez M."/>
            <person name="Panzer J."/>
            <person name="Shaffer Z."/>
            <person name="Kracht D.J."/>
            <person name="Gomez-Lopez N."/>
            <person name="Theis K.R."/>
        </authorList>
    </citation>
    <scope>NUCLEOTIDE SEQUENCE [LARGE SCALE GENOMIC DNA]</scope>
    <source>
        <strain evidence="1 2">MAC-C1-H1</strain>
    </source>
</reference>
<accession>A0AAW5LBN7</accession>
<evidence type="ECO:0000313" key="1">
    <source>
        <dbReference type="EMBL" id="MCQ9120977.1"/>
    </source>
</evidence>
<evidence type="ECO:0000313" key="2">
    <source>
        <dbReference type="Proteomes" id="UP001206350"/>
    </source>
</evidence>
<proteinExistence type="predicted"/>
<comment type="caution">
    <text evidence="1">The sequence shown here is derived from an EMBL/GenBank/DDBJ whole genome shotgun (WGS) entry which is preliminary data.</text>
</comment>
<keyword evidence="2" id="KW-1185">Reference proteome</keyword>
<protein>
    <recommendedName>
        <fullName evidence="3">XRE family transcriptional regulator</fullName>
    </recommendedName>
</protein>
<organism evidence="1 2">
    <name type="scientific">Rodentibacter pneumotropicus</name>
    <dbReference type="NCBI Taxonomy" id="758"/>
    <lineage>
        <taxon>Bacteria</taxon>
        <taxon>Pseudomonadati</taxon>
        <taxon>Pseudomonadota</taxon>
        <taxon>Gammaproteobacteria</taxon>
        <taxon>Pasteurellales</taxon>
        <taxon>Pasteurellaceae</taxon>
        <taxon>Rodentibacter</taxon>
    </lineage>
</organism>
<sequence length="106" mass="12079">MARNKLLGSAGELSDPVMEKYYRQKQIDVAGQMDCDPYTLSRFVANNEMVKTLNFLTALDFGLFDKETHIAISRREFELLILSLNGLGERLREVFRAIKNHGGKRG</sequence>
<dbReference type="Proteomes" id="UP001206350">
    <property type="component" value="Unassembled WGS sequence"/>
</dbReference>
<gene>
    <name evidence="1" type="ORF">MUU45_000795</name>
</gene>
<dbReference type="EMBL" id="JALJCU010000008">
    <property type="protein sequence ID" value="MCQ9120977.1"/>
    <property type="molecule type" value="Genomic_DNA"/>
</dbReference>
<dbReference type="AlphaFoldDB" id="A0AAW5LBN7"/>